<dbReference type="Pfam" id="PF12836">
    <property type="entry name" value="HHH_3"/>
    <property type="match status" value="1"/>
</dbReference>
<dbReference type="SMART" id="SM00278">
    <property type="entry name" value="HhH1"/>
    <property type="match status" value="2"/>
</dbReference>
<dbReference type="InterPro" id="IPR003583">
    <property type="entry name" value="Hlx-hairpin-Hlx_DNA-bd_motif"/>
</dbReference>
<dbReference type="Proteomes" id="UP000480303">
    <property type="component" value="Unassembled WGS sequence"/>
</dbReference>
<dbReference type="GO" id="GO:0015628">
    <property type="term" value="P:protein secretion by the type II secretion system"/>
    <property type="evidence" value="ECO:0007669"/>
    <property type="project" value="TreeGrafter"/>
</dbReference>
<name>A0A6A0BAL3_9LACT</name>
<evidence type="ECO:0000259" key="1">
    <source>
        <dbReference type="SMART" id="SM00278"/>
    </source>
</evidence>
<dbReference type="AlphaFoldDB" id="A0A6A0BAL3"/>
<organism evidence="2 3">
    <name type="scientific">Pseudolactococcus hodotermopsidis</name>
    <dbReference type="NCBI Taxonomy" id="2709157"/>
    <lineage>
        <taxon>Bacteria</taxon>
        <taxon>Bacillati</taxon>
        <taxon>Bacillota</taxon>
        <taxon>Bacilli</taxon>
        <taxon>Lactobacillales</taxon>
        <taxon>Streptococcaceae</taxon>
        <taxon>Pseudolactococcus</taxon>
    </lineage>
</organism>
<keyword evidence="3" id="KW-1185">Reference proteome</keyword>
<dbReference type="PANTHER" id="PTHR21180:SF32">
    <property type="entry name" value="ENDONUCLEASE_EXONUCLEASE_PHOSPHATASE FAMILY DOMAIN-CONTAINING PROTEIN 1"/>
    <property type="match status" value="1"/>
</dbReference>
<dbReference type="NCBIfam" id="TIGR00426">
    <property type="entry name" value="competence protein ComEA helix-hairpin-helix repeat region"/>
    <property type="match status" value="1"/>
</dbReference>
<evidence type="ECO:0000313" key="3">
    <source>
        <dbReference type="Proteomes" id="UP000480303"/>
    </source>
</evidence>
<dbReference type="GO" id="GO:0006281">
    <property type="term" value="P:DNA repair"/>
    <property type="evidence" value="ECO:0007669"/>
    <property type="project" value="InterPro"/>
</dbReference>
<dbReference type="SUPFAM" id="SSF47781">
    <property type="entry name" value="RuvA domain 2-like"/>
    <property type="match status" value="1"/>
</dbReference>
<feature type="domain" description="Helix-hairpin-helix DNA-binding motif class 1" evidence="1">
    <location>
        <begin position="186"/>
        <end position="205"/>
    </location>
</feature>
<dbReference type="GO" id="GO:0003677">
    <property type="term" value="F:DNA binding"/>
    <property type="evidence" value="ECO:0007669"/>
    <property type="project" value="InterPro"/>
</dbReference>
<dbReference type="InterPro" id="IPR004509">
    <property type="entry name" value="Competence_ComEA_HhH"/>
</dbReference>
<dbReference type="PANTHER" id="PTHR21180">
    <property type="entry name" value="ENDONUCLEASE/EXONUCLEASE/PHOSPHATASE FAMILY DOMAIN-CONTAINING PROTEIN 1"/>
    <property type="match status" value="1"/>
</dbReference>
<dbReference type="Gene3D" id="1.10.150.280">
    <property type="entry name" value="AF1531-like domain"/>
    <property type="match status" value="1"/>
</dbReference>
<feature type="domain" description="Helix-hairpin-helix DNA-binding motif class 1" evidence="1">
    <location>
        <begin position="156"/>
        <end position="175"/>
    </location>
</feature>
<dbReference type="RefSeq" id="WP_172207366.1">
    <property type="nucleotide sequence ID" value="NZ_BLLI01000003.1"/>
</dbReference>
<protein>
    <submittedName>
        <fullName evidence="2">Competence protein CelA</fullName>
    </submittedName>
</protein>
<dbReference type="InterPro" id="IPR051675">
    <property type="entry name" value="Endo/Exo/Phosphatase_dom_1"/>
</dbReference>
<dbReference type="InterPro" id="IPR010994">
    <property type="entry name" value="RuvA_2-like"/>
</dbReference>
<comment type="caution">
    <text evidence="2">The sequence shown here is derived from an EMBL/GenBank/DDBJ whole genome shotgun (WGS) entry which is preliminary data.</text>
</comment>
<dbReference type="GO" id="GO:0015627">
    <property type="term" value="C:type II protein secretion system complex"/>
    <property type="evidence" value="ECO:0007669"/>
    <property type="project" value="TreeGrafter"/>
</dbReference>
<reference evidence="2 3" key="1">
    <citation type="submission" date="2020-02" db="EMBL/GenBank/DDBJ databases">
        <title>Draft genome sequence of Lactococcus sp. Hs30E4-3.</title>
        <authorList>
            <person name="Noda S."/>
            <person name="Yuki M."/>
            <person name="Ohkuma M."/>
        </authorList>
    </citation>
    <scope>NUCLEOTIDE SEQUENCE [LARGE SCALE GENOMIC DNA]</scope>
    <source>
        <strain evidence="2 3">Hs30E4-3</strain>
    </source>
</reference>
<sequence length="209" mass="22151">MLEKMKENVKMIGVGLAILLIAAIFVVKTLASHSDDNAIDAQSLMVASTSQSSEEKSEKASTSERLIIDVKGAVNKPSIYEVAKNARVNDVIELAGGLTADADVKSINLAQKLTDEMVVYVATVGEEVSAVATTATDTRTATTNTTKVNLNTADLAQLQTLSGVGAKKAQDIIDYREQNGNFKTVADLGNVSGFGEKTIEKLKESITVD</sequence>
<gene>
    <name evidence="2" type="primary">comEA</name>
    <name evidence="2" type="ORF">Hs30E_02360</name>
</gene>
<proteinExistence type="predicted"/>
<accession>A0A6A0BAL3</accession>
<dbReference type="InterPro" id="IPR019554">
    <property type="entry name" value="Soluble_ligand-bd"/>
</dbReference>
<evidence type="ECO:0000313" key="2">
    <source>
        <dbReference type="EMBL" id="GFH41685.1"/>
    </source>
</evidence>
<dbReference type="Pfam" id="PF10531">
    <property type="entry name" value="SLBB"/>
    <property type="match status" value="1"/>
</dbReference>
<dbReference type="EMBL" id="BLLI01000003">
    <property type="protein sequence ID" value="GFH41685.1"/>
    <property type="molecule type" value="Genomic_DNA"/>
</dbReference>